<dbReference type="Gene3D" id="1.10.1660.10">
    <property type="match status" value="1"/>
</dbReference>
<keyword evidence="5" id="KW-1185">Reference proteome</keyword>
<gene>
    <name evidence="4" type="ORF">BALCAV_0216570</name>
</gene>
<dbReference type="PROSITE" id="PS50937">
    <property type="entry name" value="HTH_MERR_2"/>
    <property type="match status" value="1"/>
</dbReference>
<dbReference type="STRING" id="1218173.BALCAV_0216570"/>
<dbReference type="InterPro" id="IPR009061">
    <property type="entry name" value="DNA-bd_dom_put_sf"/>
</dbReference>
<sequence length="258" mass="31033">MEVTIGQFAKLVGSTVRTLRYYDKIGLLTPKNLNKNGRKVYTRLDWELFQQIMILKHFGLSLNEIKEQMTNQKLKNRELLRVQKQLIEKKQAELNDKLEVITRMERLYTIEGISEEELNEFAFIMLDLFRREKSQIQVWEEHFIADKQLMKEIKLLHDPEYKKKMDRETWHLIQAIRKAIQSNDSTSRNKIQEILNKMDNLFPASKSFLSLTDDDHFLSKHNHEFNNYFPEDIARYIYKEMKAYYDDKENSSDKDNNK</sequence>
<reference evidence="4 5" key="1">
    <citation type="journal article" date="2014" name="Genome Announc.">
        <title>Draft Genome Sequence of Bacillus alcalophilus AV1934, a Classic Alkaliphile Isolated from Human Feces in 1934.</title>
        <authorList>
            <person name="Attie O."/>
            <person name="Jayaprakash A."/>
            <person name="Shah H."/>
            <person name="Paulsen I.T."/>
            <person name="Morino M."/>
            <person name="Takahashi Y."/>
            <person name="Narumi I."/>
            <person name="Sachidanandam R."/>
            <person name="Satoh K."/>
            <person name="Ito M."/>
            <person name="Krulwich T.A."/>
        </authorList>
    </citation>
    <scope>NUCLEOTIDE SEQUENCE [LARGE SCALE GENOMIC DNA]</scope>
    <source>
        <strain evidence="4 5">AV1934</strain>
    </source>
</reference>
<dbReference type="SMART" id="SM00422">
    <property type="entry name" value="HTH_MERR"/>
    <property type="match status" value="1"/>
</dbReference>
<dbReference type="RefSeq" id="WP_040324099.1">
    <property type="nucleotide sequence ID" value="NZ_ALPT02000064.1"/>
</dbReference>
<evidence type="ECO:0000256" key="2">
    <source>
        <dbReference type="SAM" id="Coils"/>
    </source>
</evidence>
<protein>
    <submittedName>
        <fullName evidence="4">MerR family transcriptional regulator</fullName>
    </submittedName>
</protein>
<dbReference type="GO" id="GO:0003700">
    <property type="term" value="F:DNA-binding transcription factor activity"/>
    <property type="evidence" value="ECO:0007669"/>
    <property type="project" value="InterPro"/>
</dbReference>
<evidence type="ECO:0000256" key="1">
    <source>
        <dbReference type="ARBA" id="ARBA00023125"/>
    </source>
</evidence>
<name>A0A094WHT3_ALKAL</name>
<comment type="caution">
    <text evidence="4">The sequence shown here is derived from an EMBL/GenBank/DDBJ whole genome shotgun (WGS) entry which is preliminary data.</text>
</comment>
<dbReference type="SUPFAM" id="SSF46955">
    <property type="entry name" value="Putative DNA-binding domain"/>
    <property type="match status" value="1"/>
</dbReference>
<dbReference type="InterPro" id="IPR047057">
    <property type="entry name" value="MerR_fam"/>
</dbReference>
<feature type="domain" description="HTH merR-type" evidence="3">
    <location>
        <begin position="1"/>
        <end position="71"/>
    </location>
</feature>
<dbReference type="EMBL" id="ALPT02000064">
    <property type="protein sequence ID" value="KGA96366.1"/>
    <property type="molecule type" value="Genomic_DNA"/>
</dbReference>
<dbReference type="PANTHER" id="PTHR30204:SF96">
    <property type="entry name" value="CHROMOSOME-ANCHORING PROTEIN RACA"/>
    <property type="match status" value="1"/>
</dbReference>
<dbReference type="eggNOG" id="COG0789">
    <property type="taxonomic scope" value="Bacteria"/>
</dbReference>
<feature type="coiled-coil region" evidence="2">
    <location>
        <begin position="62"/>
        <end position="107"/>
    </location>
</feature>
<dbReference type="GO" id="GO:0003677">
    <property type="term" value="F:DNA binding"/>
    <property type="evidence" value="ECO:0007669"/>
    <property type="project" value="UniProtKB-KW"/>
</dbReference>
<keyword evidence="2" id="KW-0175">Coiled coil</keyword>
<accession>A0A094WHT3</accession>
<dbReference type="CDD" id="cd01106">
    <property type="entry name" value="HTH_TipAL-Mta"/>
    <property type="match status" value="1"/>
</dbReference>
<evidence type="ECO:0000313" key="4">
    <source>
        <dbReference type="EMBL" id="KGA96366.1"/>
    </source>
</evidence>
<dbReference type="Pfam" id="PF13411">
    <property type="entry name" value="MerR_1"/>
    <property type="match status" value="1"/>
</dbReference>
<dbReference type="InterPro" id="IPR000551">
    <property type="entry name" value="MerR-type_HTH_dom"/>
</dbReference>
<dbReference type="AlphaFoldDB" id="A0A094WHT3"/>
<dbReference type="PANTHER" id="PTHR30204">
    <property type="entry name" value="REDOX-CYCLING DRUG-SENSING TRANSCRIPTIONAL ACTIVATOR SOXR"/>
    <property type="match status" value="1"/>
</dbReference>
<evidence type="ECO:0000313" key="5">
    <source>
        <dbReference type="Proteomes" id="UP000002754"/>
    </source>
</evidence>
<proteinExistence type="predicted"/>
<keyword evidence="1" id="KW-0238">DNA-binding</keyword>
<organism evidence="4 5">
    <name type="scientific">Alkalihalobacillus alcalophilus ATCC 27647 = CGMCC 1.3604</name>
    <dbReference type="NCBI Taxonomy" id="1218173"/>
    <lineage>
        <taxon>Bacteria</taxon>
        <taxon>Bacillati</taxon>
        <taxon>Bacillota</taxon>
        <taxon>Bacilli</taxon>
        <taxon>Bacillales</taxon>
        <taxon>Bacillaceae</taxon>
        <taxon>Alkalihalobacillus</taxon>
    </lineage>
</organism>
<dbReference type="Proteomes" id="UP000002754">
    <property type="component" value="Unassembled WGS sequence"/>
</dbReference>
<evidence type="ECO:0000259" key="3">
    <source>
        <dbReference type="PROSITE" id="PS50937"/>
    </source>
</evidence>